<dbReference type="EMBL" id="LAZR01005557">
    <property type="protein sequence ID" value="KKM98956.1"/>
    <property type="molecule type" value="Genomic_DNA"/>
</dbReference>
<evidence type="ECO:0000313" key="2">
    <source>
        <dbReference type="EMBL" id="KKM98956.1"/>
    </source>
</evidence>
<organism evidence="2">
    <name type="scientific">marine sediment metagenome</name>
    <dbReference type="NCBI Taxonomy" id="412755"/>
    <lineage>
        <taxon>unclassified sequences</taxon>
        <taxon>metagenomes</taxon>
        <taxon>ecological metagenomes</taxon>
    </lineage>
</organism>
<dbReference type="InterPro" id="IPR000182">
    <property type="entry name" value="GNAT_dom"/>
</dbReference>
<dbReference type="InterPro" id="IPR016181">
    <property type="entry name" value="Acyl_CoA_acyltransferase"/>
</dbReference>
<feature type="domain" description="N-acetyltransferase" evidence="1">
    <location>
        <begin position="79"/>
        <end position="227"/>
    </location>
</feature>
<dbReference type="Pfam" id="PF00583">
    <property type="entry name" value="Acetyltransf_1"/>
    <property type="match status" value="1"/>
</dbReference>
<dbReference type="PROSITE" id="PS51186">
    <property type="entry name" value="GNAT"/>
    <property type="match status" value="1"/>
</dbReference>
<dbReference type="SUPFAM" id="SSF55729">
    <property type="entry name" value="Acyl-CoA N-acyltransferases (Nat)"/>
    <property type="match status" value="1"/>
</dbReference>
<reference evidence="2" key="1">
    <citation type="journal article" date="2015" name="Nature">
        <title>Complex archaea that bridge the gap between prokaryotes and eukaryotes.</title>
        <authorList>
            <person name="Spang A."/>
            <person name="Saw J.H."/>
            <person name="Jorgensen S.L."/>
            <person name="Zaremba-Niedzwiedzka K."/>
            <person name="Martijn J."/>
            <person name="Lind A.E."/>
            <person name="van Eijk R."/>
            <person name="Schleper C."/>
            <person name="Guy L."/>
            <person name="Ettema T.J."/>
        </authorList>
    </citation>
    <scope>NUCLEOTIDE SEQUENCE</scope>
</reference>
<accession>A0A0F9MI64</accession>
<proteinExistence type="predicted"/>
<protein>
    <recommendedName>
        <fullName evidence="1">N-acetyltransferase domain-containing protein</fullName>
    </recommendedName>
</protein>
<gene>
    <name evidence="2" type="ORF">LCGC14_1152740</name>
</gene>
<dbReference type="GO" id="GO:0016747">
    <property type="term" value="F:acyltransferase activity, transferring groups other than amino-acyl groups"/>
    <property type="evidence" value="ECO:0007669"/>
    <property type="project" value="InterPro"/>
</dbReference>
<dbReference type="AlphaFoldDB" id="A0A0F9MI64"/>
<dbReference type="CDD" id="cd04301">
    <property type="entry name" value="NAT_SF"/>
    <property type="match status" value="1"/>
</dbReference>
<sequence>MKETKTTYKTRFDLKKKRIRTFFLSIEKKKTQKETIDETSEEFYQDGMVYIQMRLPVENITQKFELKLTNRIEHKIIQAKIREATKSDLEILKTIYNRSWLTSNTPFRPITKTDLLKILEDSNTNFLIAKVYGIDAAFVLLDFEGPNNEYAIIAALAVLPRFQRKGVGTALGMASWRFFKKNYPNVKELRCEVYVDNKVSFSFLKVIGFKEYEKKVYKKEDFEIEDK</sequence>
<evidence type="ECO:0000259" key="1">
    <source>
        <dbReference type="PROSITE" id="PS51186"/>
    </source>
</evidence>
<dbReference type="Gene3D" id="3.40.630.30">
    <property type="match status" value="1"/>
</dbReference>
<comment type="caution">
    <text evidence="2">The sequence shown here is derived from an EMBL/GenBank/DDBJ whole genome shotgun (WGS) entry which is preliminary data.</text>
</comment>
<name>A0A0F9MI64_9ZZZZ</name>